<dbReference type="SFLD" id="SFLDS00029">
    <property type="entry name" value="Radical_SAM"/>
    <property type="match status" value="1"/>
</dbReference>
<evidence type="ECO:0000256" key="7">
    <source>
        <dbReference type="ARBA" id="ARBA00023014"/>
    </source>
</evidence>
<dbReference type="InterPro" id="IPR006158">
    <property type="entry name" value="Cobalamin-bd"/>
</dbReference>
<protein>
    <submittedName>
        <fullName evidence="10">B12-binding domain-containing radical SAM protein</fullName>
    </submittedName>
</protein>
<evidence type="ECO:0000256" key="5">
    <source>
        <dbReference type="ARBA" id="ARBA00022723"/>
    </source>
</evidence>
<keyword evidence="3" id="KW-0808">Transferase</keyword>
<dbReference type="GO" id="GO:0046872">
    <property type="term" value="F:metal ion binding"/>
    <property type="evidence" value="ECO:0007669"/>
    <property type="project" value="UniProtKB-KW"/>
</dbReference>
<evidence type="ECO:0000259" key="8">
    <source>
        <dbReference type="PROSITE" id="PS51332"/>
    </source>
</evidence>
<dbReference type="SFLD" id="SFLDG01082">
    <property type="entry name" value="B12-binding_domain_containing"/>
    <property type="match status" value="1"/>
</dbReference>
<dbReference type="PROSITE" id="PS51918">
    <property type="entry name" value="RADICAL_SAM"/>
    <property type="match status" value="1"/>
</dbReference>
<feature type="domain" description="B12-binding" evidence="8">
    <location>
        <begin position="1"/>
        <end position="151"/>
    </location>
</feature>
<keyword evidence="5" id="KW-0479">Metal-binding</keyword>
<keyword evidence="2" id="KW-0489">Methyltransferase</keyword>
<dbReference type="InterPro" id="IPR023404">
    <property type="entry name" value="rSAM_horseshoe"/>
</dbReference>
<dbReference type="InterPro" id="IPR007197">
    <property type="entry name" value="rSAM"/>
</dbReference>
<evidence type="ECO:0000313" key="10">
    <source>
        <dbReference type="EMBL" id="NEV60551.1"/>
    </source>
</evidence>
<accession>A0A6M0JUG0</accession>
<sequence length="483" mass="54691">MVDVILTSSYQPRSVSRIDIAPPLSLLLLAGALEQAGYASRILDLNLHRDGIGDDEDGHYIDLIASEIGQEPTLVGFSCLTTGHFPFFQEAAARLKARFPSLRIAIGGCHSSLFARDILDHCPEIDYVGIGESEEQIVQLVSGLSEQWDDFAPEIEAFGWRDGDGQTRLVERKTFNKDLDAIYHPAWHLADFSAYYRDHSNWHNPKQHDIRISIPIQTSRSCPYHCSFCSSIEVNGRGYRRRSASAVVDEIALHVEHFGHRYFGFVDDNLTVSKRHILAIMNEIVRRNLDIQFESFSGYHIATLDDEVIAALVAGGCVYTLMPIEHGNERMRNRIIGKRLATDKIYQVVESYRRFDVLVRAVFIMGFPEDTDETLRDTMAMIERLGVDLVDIFTLIPYPGTRVFEQAMRDGLFVGEVERTALWSGHYGLDNQSSAFYLKPYALSLDDLSRWRTAFDAVSRRHLQAWQRKKQPSGAGRVQVAAC</sequence>
<dbReference type="SMART" id="SM00729">
    <property type="entry name" value="Elp3"/>
    <property type="match status" value="1"/>
</dbReference>
<dbReference type="Pfam" id="PF04055">
    <property type="entry name" value="Radical_SAM"/>
    <property type="match status" value="1"/>
</dbReference>
<proteinExistence type="predicted"/>
<evidence type="ECO:0000259" key="9">
    <source>
        <dbReference type="PROSITE" id="PS51918"/>
    </source>
</evidence>
<keyword evidence="4" id="KW-0949">S-adenosyl-L-methionine</keyword>
<dbReference type="InterPro" id="IPR034466">
    <property type="entry name" value="Methyltransferase_Class_B"/>
</dbReference>
<dbReference type="GO" id="GO:0051539">
    <property type="term" value="F:4 iron, 4 sulfur cluster binding"/>
    <property type="evidence" value="ECO:0007669"/>
    <property type="project" value="UniProtKB-KW"/>
</dbReference>
<dbReference type="GO" id="GO:0003824">
    <property type="term" value="F:catalytic activity"/>
    <property type="evidence" value="ECO:0007669"/>
    <property type="project" value="InterPro"/>
</dbReference>
<dbReference type="InterPro" id="IPR006638">
    <property type="entry name" value="Elp3/MiaA/NifB-like_rSAM"/>
</dbReference>
<comment type="cofactor">
    <cofactor evidence="1">
        <name>[4Fe-4S] cluster</name>
        <dbReference type="ChEBI" id="CHEBI:49883"/>
    </cofactor>
</comment>
<keyword evidence="6" id="KW-0408">Iron</keyword>
<dbReference type="EMBL" id="JAAIJQ010000002">
    <property type="protein sequence ID" value="NEV60551.1"/>
    <property type="molecule type" value="Genomic_DNA"/>
</dbReference>
<dbReference type="InterPro" id="IPR058240">
    <property type="entry name" value="rSAM_sf"/>
</dbReference>
<evidence type="ECO:0000256" key="3">
    <source>
        <dbReference type="ARBA" id="ARBA00022679"/>
    </source>
</evidence>
<dbReference type="SUPFAM" id="SSF52242">
    <property type="entry name" value="Cobalamin (vitamin B12)-binding domain"/>
    <property type="match status" value="1"/>
</dbReference>
<gene>
    <name evidence="10" type="ORF">G3446_01365</name>
</gene>
<dbReference type="SFLD" id="SFLDG01123">
    <property type="entry name" value="methyltransferase_(Class_B)"/>
    <property type="match status" value="1"/>
</dbReference>
<dbReference type="CDD" id="cd01335">
    <property type="entry name" value="Radical_SAM"/>
    <property type="match status" value="1"/>
</dbReference>
<dbReference type="InterPro" id="IPR036724">
    <property type="entry name" value="Cobalamin-bd_sf"/>
</dbReference>
<dbReference type="RefSeq" id="WP_164450592.1">
    <property type="nucleotide sequence ID" value="NZ_JAAIJQ010000002.1"/>
</dbReference>
<dbReference type="Gene3D" id="3.80.30.20">
    <property type="entry name" value="tm_1862 like domain"/>
    <property type="match status" value="1"/>
</dbReference>
<comment type="caution">
    <text evidence="10">The sequence shown here is derived from an EMBL/GenBank/DDBJ whole genome shotgun (WGS) entry which is preliminary data.</text>
</comment>
<organism evidence="10 11">
    <name type="scientific">Thiorhodococcus minor</name>
    <dbReference type="NCBI Taxonomy" id="57489"/>
    <lineage>
        <taxon>Bacteria</taxon>
        <taxon>Pseudomonadati</taxon>
        <taxon>Pseudomonadota</taxon>
        <taxon>Gammaproteobacteria</taxon>
        <taxon>Chromatiales</taxon>
        <taxon>Chromatiaceae</taxon>
        <taxon>Thiorhodococcus</taxon>
    </lineage>
</organism>
<dbReference type="GO" id="GO:0031419">
    <property type="term" value="F:cobalamin binding"/>
    <property type="evidence" value="ECO:0007669"/>
    <property type="project" value="InterPro"/>
</dbReference>
<dbReference type="Pfam" id="PF02310">
    <property type="entry name" value="B12-binding"/>
    <property type="match status" value="1"/>
</dbReference>
<dbReference type="InterPro" id="IPR051198">
    <property type="entry name" value="BchE-like"/>
</dbReference>
<reference evidence="10 11" key="1">
    <citation type="submission" date="2020-02" db="EMBL/GenBank/DDBJ databases">
        <title>Genome sequences of Thiorhodococcus mannitoliphagus and Thiorhodococcus minor, purple sulfur photosynthetic bacteria in the gammaproteobacterial family, Chromatiaceae.</title>
        <authorList>
            <person name="Aviles F.A."/>
            <person name="Meyer T.E."/>
            <person name="Kyndt J.A."/>
        </authorList>
    </citation>
    <scope>NUCLEOTIDE SEQUENCE [LARGE SCALE GENOMIC DNA]</scope>
    <source>
        <strain evidence="10 11">DSM 11518</strain>
    </source>
</reference>
<evidence type="ECO:0000256" key="1">
    <source>
        <dbReference type="ARBA" id="ARBA00001966"/>
    </source>
</evidence>
<dbReference type="PROSITE" id="PS51332">
    <property type="entry name" value="B12_BINDING"/>
    <property type="match status" value="1"/>
</dbReference>
<evidence type="ECO:0000256" key="6">
    <source>
        <dbReference type="ARBA" id="ARBA00023004"/>
    </source>
</evidence>
<dbReference type="PANTHER" id="PTHR43409">
    <property type="entry name" value="ANAEROBIC MAGNESIUM-PROTOPORPHYRIN IX MONOMETHYL ESTER CYCLASE-RELATED"/>
    <property type="match status" value="1"/>
</dbReference>
<evidence type="ECO:0000313" key="11">
    <source>
        <dbReference type="Proteomes" id="UP000483379"/>
    </source>
</evidence>
<keyword evidence="11" id="KW-1185">Reference proteome</keyword>
<dbReference type="PANTHER" id="PTHR43409:SF7">
    <property type="entry name" value="BLL1977 PROTEIN"/>
    <property type="match status" value="1"/>
</dbReference>
<evidence type="ECO:0000256" key="2">
    <source>
        <dbReference type="ARBA" id="ARBA00022603"/>
    </source>
</evidence>
<dbReference type="SUPFAM" id="SSF102114">
    <property type="entry name" value="Radical SAM enzymes"/>
    <property type="match status" value="1"/>
</dbReference>
<feature type="domain" description="Radical SAM core" evidence="9">
    <location>
        <begin position="208"/>
        <end position="430"/>
    </location>
</feature>
<evidence type="ECO:0000256" key="4">
    <source>
        <dbReference type="ARBA" id="ARBA00022691"/>
    </source>
</evidence>
<name>A0A6M0JUG0_9GAMM</name>
<keyword evidence="7" id="KW-0411">Iron-sulfur</keyword>
<dbReference type="Proteomes" id="UP000483379">
    <property type="component" value="Unassembled WGS sequence"/>
</dbReference>
<dbReference type="AlphaFoldDB" id="A0A6M0JUG0"/>
<dbReference type="Gene3D" id="3.40.50.280">
    <property type="entry name" value="Cobalamin-binding domain"/>
    <property type="match status" value="1"/>
</dbReference>